<gene>
    <name evidence="4" type="ORF">KFL_002820040</name>
</gene>
<feature type="coiled-coil region" evidence="2">
    <location>
        <begin position="72"/>
        <end position="149"/>
    </location>
</feature>
<evidence type="ECO:0000313" key="4">
    <source>
        <dbReference type="EMBL" id="GAQ86308.1"/>
    </source>
</evidence>
<reference evidence="4 5" key="1">
    <citation type="journal article" date="2014" name="Nat. Commun.">
        <title>Klebsormidium flaccidum genome reveals primary factors for plant terrestrial adaptation.</title>
        <authorList>
            <person name="Hori K."/>
            <person name="Maruyama F."/>
            <person name="Fujisawa T."/>
            <person name="Togashi T."/>
            <person name="Yamamoto N."/>
            <person name="Seo M."/>
            <person name="Sato S."/>
            <person name="Yamada T."/>
            <person name="Mori H."/>
            <person name="Tajima N."/>
            <person name="Moriyama T."/>
            <person name="Ikeuchi M."/>
            <person name="Watanabe M."/>
            <person name="Wada H."/>
            <person name="Kobayashi K."/>
            <person name="Saito M."/>
            <person name="Masuda T."/>
            <person name="Sasaki-Sekimoto Y."/>
            <person name="Mashiguchi K."/>
            <person name="Awai K."/>
            <person name="Shimojima M."/>
            <person name="Masuda S."/>
            <person name="Iwai M."/>
            <person name="Nobusawa T."/>
            <person name="Narise T."/>
            <person name="Kondo S."/>
            <person name="Saito H."/>
            <person name="Sato R."/>
            <person name="Murakawa M."/>
            <person name="Ihara Y."/>
            <person name="Oshima-Yamada Y."/>
            <person name="Ohtaka K."/>
            <person name="Satoh M."/>
            <person name="Sonobe K."/>
            <person name="Ishii M."/>
            <person name="Ohtani R."/>
            <person name="Kanamori-Sato M."/>
            <person name="Honoki R."/>
            <person name="Miyazaki D."/>
            <person name="Mochizuki H."/>
            <person name="Umetsu J."/>
            <person name="Higashi K."/>
            <person name="Shibata D."/>
            <person name="Kamiya Y."/>
            <person name="Sato N."/>
            <person name="Nakamura Y."/>
            <person name="Tabata S."/>
            <person name="Ida S."/>
            <person name="Kurokawa K."/>
            <person name="Ohta H."/>
        </authorList>
    </citation>
    <scope>NUCLEOTIDE SEQUENCE [LARGE SCALE GENOMIC DNA]</scope>
    <source>
        <strain evidence="4 5">NIES-2285</strain>
    </source>
</reference>
<dbReference type="InterPro" id="IPR011333">
    <property type="entry name" value="SKP1/BTB/POZ_sf"/>
</dbReference>
<organism evidence="4 5">
    <name type="scientific">Klebsormidium nitens</name>
    <name type="common">Green alga</name>
    <name type="synonym">Ulothrix nitens</name>
    <dbReference type="NCBI Taxonomy" id="105231"/>
    <lineage>
        <taxon>Eukaryota</taxon>
        <taxon>Viridiplantae</taxon>
        <taxon>Streptophyta</taxon>
        <taxon>Klebsormidiophyceae</taxon>
        <taxon>Klebsormidiales</taxon>
        <taxon>Klebsormidiaceae</taxon>
        <taxon>Klebsormidium</taxon>
    </lineage>
</organism>
<feature type="compositionally biased region" description="Polar residues" evidence="3">
    <location>
        <begin position="17"/>
        <end position="27"/>
    </location>
</feature>
<dbReference type="SUPFAM" id="SSF54695">
    <property type="entry name" value="POZ domain"/>
    <property type="match status" value="1"/>
</dbReference>
<sequence>MVSSGGAWFGRKKGAASTESPALITSEQIDKSDAYEPLPSTCGSRKDEHSTAEVLSAKARAAEADALRELAVGGLREELASVTRELAEERRESARKTAETADLREQVSALTKTLPEEERQSAKELGRELAEAKRNGAEQAARVAELETELRRTHEAGARCGEERERLNFALAFNAQVGSVPRSVLASAPESLLYRMYCGDWDYARDEVGRALVTCHPDRWNAVLEHLTTGAVPTEWDPALLAQARHWNLSRLVEGLEALSFGVVVTNDPDQEGFKARCTFVSVTNQLSTGEKTARVEFATGQGCWFVVEVDRSGVALDPVKPPGMKQMKHSLISSCKWRVLLRTEDLETDQGVAGSSADMRTSRGLFWNQLGYTVHQPLTEPLARARDSLVVEVEARFTVL</sequence>
<evidence type="ECO:0000313" key="5">
    <source>
        <dbReference type="Proteomes" id="UP000054558"/>
    </source>
</evidence>
<evidence type="ECO:0000256" key="1">
    <source>
        <dbReference type="ARBA" id="ARBA00004906"/>
    </source>
</evidence>
<name>A0A1Y1IDZ8_KLENI</name>
<dbReference type="Proteomes" id="UP000054558">
    <property type="component" value="Unassembled WGS sequence"/>
</dbReference>
<dbReference type="AlphaFoldDB" id="A0A1Y1IDZ8"/>
<dbReference type="EMBL" id="DF237231">
    <property type="protein sequence ID" value="GAQ86308.1"/>
    <property type="molecule type" value="Genomic_DNA"/>
</dbReference>
<keyword evidence="5" id="KW-1185">Reference proteome</keyword>
<feature type="region of interest" description="Disordered" evidence="3">
    <location>
        <begin position="1"/>
        <end position="49"/>
    </location>
</feature>
<dbReference type="Gene3D" id="3.30.710.10">
    <property type="entry name" value="Potassium Channel Kv1.1, Chain A"/>
    <property type="match status" value="1"/>
</dbReference>
<accession>A0A1Y1IDZ8</accession>
<comment type="pathway">
    <text evidence="1">Protein modification; protein ubiquitination.</text>
</comment>
<keyword evidence="2" id="KW-0175">Coiled coil</keyword>
<proteinExistence type="predicted"/>
<evidence type="ECO:0000256" key="3">
    <source>
        <dbReference type="SAM" id="MobiDB-lite"/>
    </source>
</evidence>
<evidence type="ECO:0000256" key="2">
    <source>
        <dbReference type="SAM" id="Coils"/>
    </source>
</evidence>
<protein>
    <submittedName>
        <fullName evidence="4">Uncharacterized protein</fullName>
    </submittedName>
</protein>